<dbReference type="InterPro" id="IPR007560">
    <property type="entry name" value="Restrct_endonuc_IV_Mrr"/>
</dbReference>
<dbReference type="OrthoDB" id="2960996at2"/>
<evidence type="ECO:0000259" key="1">
    <source>
        <dbReference type="Pfam" id="PF04471"/>
    </source>
</evidence>
<dbReference type="Proteomes" id="UP000195437">
    <property type="component" value="Chromosome"/>
</dbReference>
<sequence length="308" mass="35800">MPVLNFKEIPQANLANGHQDTFELFARDFFELMGFEVEVGPDRGQDDGRDLILIEKREGIIGITETRWLVSCKHKAHSGQSVQDPDENDITDRVKSHGAEGFMGFYSTIISSALNRKLKRLEDTGEIKVYYFDHEKIEKILLDSEFGRELARRFFPQSYSAWEMSNNEPANIFSQYEPLPCKFCGKDLLADRSGLIALVFDPETENPEKIEHVYWACKGVCDESLEQYYLSKGLVTGWEDIPDILIPSHFLRWTMSIMNRLRDKDDEYSNVAYEELKKFILRSSQLVVRKQSEEQIERFRTLISLPYL</sequence>
<dbReference type="GO" id="GO:0009307">
    <property type="term" value="P:DNA restriction-modification system"/>
    <property type="evidence" value="ECO:0007669"/>
    <property type="project" value="InterPro"/>
</dbReference>
<keyword evidence="3" id="KW-1185">Reference proteome</keyword>
<name>A0A1Y0IHP7_9BACL</name>
<dbReference type="Pfam" id="PF04471">
    <property type="entry name" value="Mrr_cat"/>
    <property type="match status" value="1"/>
</dbReference>
<reference evidence="3" key="1">
    <citation type="submission" date="2017-05" db="EMBL/GenBank/DDBJ databases">
        <authorList>
            <person name="Sung H."/>
        </authorList>
    </citation>
    <scope>NUCLEOTIDE SEQUENCE [LARGE SCALE GENOMIC DNA]</scope>
    <source>
        <strain evidence="3">AR23208</strain>
    </source>
</reference>
<accession>A0A1Y0IHP7</accession>
<feature type="domain" description="Restriction endonuclease type IV Mrr" evidence="1">
    <location>
        <begin position="19"/>
        <end position="101"/>
    </location>
</feature>
<protein>
    <recommendedName>
        <fullName evidence="1">Restriction endonuclease type IV Mrr domain-containing protein</fullName>
    </recommendedName>
</protein>
<evidence type="ECO:0000313" key="2">
    <source>
        <dbReference type="EMBL" id="ARU59968.1"/>
    </source>
</evidence>
<dbReference type="EMBL" id="CP021434">
    <property type="protein sequence ID" value="ARU59968.1"/>
    <property type="molecule type" value="Genomic_DNA"/>
</dbReference>
<dbReference type="GO" id="GO:0003677">
    <property type="term" value="F:DNA binding"/>
    <property type="evidence" value="ECO:0007669"/>
    <property type="project" value="InterPro"/>
</dbReference>
<evidence type="ECO:0000313" key="3">
    <source>
        <dbReference type="Proteomes" id="UP000195437"/>
    </source>
</evidence>
<dbReference type="GO" id="GO:0004519">
    <property type="term" value="F:endonuclease activity"/>
    <property type="evidence" value="ECO:0007669"/>
    <property type="project" value="InterPro"/>
</dbReference>
<dbReference type="KEGG" id="tum:CBW65_01995"/>
<proteinExistence type="predicted"/>
<gene>
    <name evidence="2" type="ORF">CBW65_01995</name>
</gene>
<dbReference type="AlphaFoldDB" id="A0A1Y0IHP7"/>
<dbReference type="RefSeq" id="WP_087455357.1">
    <property type="nucleotide sequence ID" value="NZ_CP021434.1"/>
</dbReference>
<organism evidence="2 3">
    <name type="scientific">Tumebacillus avium</name>
    <dbReference type="NCBI Taxonomy" id="1903704"/>
    <lineage>
        <taxon>Bacteria</taxon>
        <taxon>Bacillati</taxon>
        <taxon>Bacillota</taxon>
        <taxon>Bacilli</taxon>
        <taxon>Bacillales</taxon>
        <taxon>Alicyclobacillaceae</taxon>
        <taxon>Tumebacillus</taxon>
    </lineage>
</organism>